<name>A0AAE6JAZ5_9SPHI</name>
<keyword evidence="1" id="KW-0808">Transferase</keyword>
<dbReference type="PANTHER" id="PTHR46401:SF2">
    <property type="entry name" value="GLYCOSYLTRANSFERASE WBBK-RELATED"/>
    <property type="match status" value="1"/>
</dbReference>
<keyword evidence="6" id="KW-1185">Reference proteome</keyword>
<evidence type="ECO:0000313" key="5">
    <source>
        <dbReference type="Proteomes" id="UP000250557"/>
    </source>
</evidence>
<dbReference type="SUPFAM" id="SSF53756">
    <property type="entry name" value="UDP-Glycosyltransferase/glycogen phosphorylase"/>
    <property type="match status" value="1"/>
</dbReference>
<dbReference type="Proteomes" id="UP000663940">
    <property type="component" value="Chromosome"/>
</dbReference>
<evidence type="ECO:0000259" key="2">
    <source>
        <dbReference type="Pfam" id="PF00534"/>
    </source>
</evidence>
<dbReference type="RefSeq" id="WP_112652819.1">
    <property type="nucleotide sequence ID" value="NZ_CP043451.1"/>
</dbReference>
<dbReference type="CDD" id="cd03801">
    <property type="entry name" value="GT4_PimA-like"/>
    <property type="match status" value="1"/>
</dbReference>
<organism evidence="3 5">
    <name type="scientific">Mucilaginibacter rubeus</name>
    <dbReference type="NCBI Taxonomy" id="2027860"/>
    <lineage>
        <taxon>Bacteria</taxon>
        <taxon>Pseudomonadati</taxon>
        <taxon>Bacteroidota</taxon>
        <taxon>Sphingobacteriia</taxon>
        <taxon>Sphingobacteriales</taxon>
        <taxon>Sphingobacteriaceae</taxon>
        <taxon>Mucilaginibacter</taxon>
    </lineage>
</organism>
<proteinExistence type="predicted"/>
<dbReference type="EMBL" id="CP071880">
    <property type="protein sequence ID" value="QTE49220.1"/>
    <property type="molecule type" value="Genomic_DNA"/>
</dbReference>
<dbReference type="Pfam" id="PF00534">
    <property type="entry name" value="Glycos_transf_1"/>
    <property type="match status" value="1"/>
</dbReference>
<dbReference type="AlphaFoldDB" id="A0AAE6JAZ5"/>
<protein>
    <submittedName>
        <fullName evidence="3">Glycosyltransferase family 4 protein</fullName>
    </submittedName>
</protein>
<evidence type="ECO:0000313" key="3">
    <source>
        <dbReference type="EMBL" id="QEM02048.1"/>
    </source>
</evidence>
<dbReference type="GO" id="GO:0016757">
    <property type="term" value="F:glycosyltransferase activity"/>
    <property type="evidence" value="ECO:0007669"/>
    <property type="project" value="InterPro"/>
</dbReference>
<feature type="domain" description="Glycosyl transferase family 1" evidence="2">
    <location>
        <begin position="191"/>
        <end position="337"/>
    </location>
</feature>
<evidence type="ECO:0000313" key="4">
    <source>
        <dbReference type="EMBL" id="QTE49220.1"/>
    </source>
</evidence>
<evidence type="ECO:0000313" key="6">
    <source>
        <dbReference type="Proteomes" id="UP000663940"/>
    </source>
</evidence>
<dbReference type="GO" id="GO:0009103">
    <property type="term" value="P:lipopolysaccharide biosynthetic process"/>
    <property type="evidence" value="ECO:0007669"/>
    <property type="project" value="TreeGrafter"/>
</dbReference>
<dbReference type="Gene3D" id="3.40.50.2000">
    <property type="entry name" value="Glycogen Phosphorylase B"/>
    <property type="match status" value="1"/>
</dbReference>
<dbReference type="Proteomes" id="UP000250557">
    <property type="component" value="Chromosome"/>
</dbReference>
<sequence length="364" mass="41334">MKVAVFALNYKNNYSGGRIHALMMAHGFAANGYTVDYYTNLAPVFFDDFNIYPGSENLHLKVSKYFNFPRVNNYDLLLVVPHLASKKSIVFDRFFFYPTVKKFQSASKCQLWFLDFESPNWINKLTPQSRPESAYKYSNKILPSVDAILSTTKEGTKYAAEYYARFNPNLSFKQLYLSINSKVADGFIDTQKRNQVIYFGRFGEKHKNSNVLNDIINALPAGYILLVIGNPAKLNPQIYQALINQAKENSIELVFKSGISESEKYKHLASSKLLIYSSSFEGYGLPPIEAQYVGTPALCSDIPVLREVNKGAEFINFDDKEALTAKINSMLNTNYDKDKLKASVSSFAEFDNYVKNIKYLVDSI</sequence>
<reference evidence="4 6" key="2">
    <citation type="submission" date="2021-03" db="EMBL/GenBank/DDBJ databases">
        <title>Mucilaginibacter strains isolated from gold and copper mining confer multi heavy-metal resistance.</title>
        <authorList>
            <person name="Li Y."/>
        </authorList>
    </citation>
    <scope>NUCLEOTIDE SEQUENCE [LARGE SCALE GENOMIC DNA]</scope>
    <source>
        <strain evidence="4 6">P2-4</strain>
    </source>
</reference>
<gene>
    <name evidence="3" type="ORF">DIU31_000390</name>
    <name evidence="4" type="ORF">J3L21_27375</name>
</gene>
<dbReference type="InterPro" id="IPR001296">
    <property type="entry name" value="Glyco_trans_1"/>
</dbReference>
<evidence type="ECO:0000256" key="1">
    <source>
        <dbReference type="ARBA" id="ARBA00022679"/>
    </source>
</evidence>
<accession>A0AAE6JAZ5</accession>
<dbReference type="PANTHER" id="PTHR46401">
    <property type="entry name" value="GLYCOSYLTRANSFERASE WBBK-RELATED"/>
    <property type="match status" value="1"/>
</dbReference>
<dbReference type="EMBL" id="CP043451">
    <property type="protein sequence ID" value="QEM02048.1"/>
    <property type="molecule type" value="Genomic_DNA"/>
</dbReference>
<reference evidence="3 5" key="1">
    <citation type="submission" date="2019-08" db="EMBL/GenBank/DDBJ databases">
        <title>Comparative genome analysis confer to the adaptation heavy metal polluted environment.</title>
        <authorList>
            <person name="Li Y."/>
        </authorList>
    </citation>
    <scope>NUCLEOTIDE SEQUENCE [LARGE SCALE GENOMIC DNA]</scope>
    <source>
        <strain evidence="3 5">P2</strain>
    </source>
</reference>